<feature type="domain" description="RNase H type-1" evidence="1">
    <location>
        <begin position="6"/>
        <end position="54"/>
    </location>
</feature>
<dbReference type="InterPro" id="IPR002156">
    <property type="entry name" value="RNaseH_domain"/>
</dbReference>
<dbReference type="GO" id="GO:0003676">
    <property type="term" value="F:nucleic acid binding"/>
    <property type="evidence" value="ECO:0007669"/>
    <property type="project" value="InterPro"/>
</dbReference>
<evidence type="ECO:0000259" key="1">
    <source>
        <dbReference type="Pfam" id="PF13456"/>
    </source>
</evidence>
<accession>A0AAW0LDT6</accession>
<reference evidence="2 3" key="1">
    <citation type="journal article" date="2018" name="Sci. Data">
        <title>The draft genome sequence of cork oak.</title>
        <authorList>
            <person name="Ramos A.M."/>
            <person name="Usie A."/>
            <person name="Barbosa P."/>
            <person name="Barros P.M."/>
            <person name="Capote T."/>
            <person name="Chaves I."/>
            <person name="Simoes F."/>
            <person name="Abreu I."/>
            <person name="Carrasquinho I."/>
            <person name="Faro C."/>
            <person name="Guimaraes J.B."/>
            <person name="Mendonca D."/>
            <person name="Nobrega F."/>
            <person name="Rodrigues L."/>
            <person name="Saibo N.J.M."/>
            <person name="Varela M.C."/>
            <person name="Egas C."/>
            <person name="Matos J."/>
            <person name="Miguel C.M."/>
            <person name="Oliveira M.M."/>
            <person name="Ricardo C.P."/>
            <person name="Goncalves S."/>
        </authorList>
    </citation>
    <scope>NUCLEOTIDE SEQUENCE [LARGE SCALE GENOMIC DNA]</scope>
    <source>
        <strain evidence="3">cv. HL8</strain>
    </source>
</reference>
<evidence type="ECO:0000313" key="3">
    <source>
        <dbReference type="Proteomes" id="UP000237347"/>
    </source>
</evidence>
<gene>
    <name evidence="2" type="ORF">CFP56_002797</name>
</gene>
<evidence type="ECO:0000313" key="2">
    <source>
        <dbReference type="EMBL" id="KAK7849532.1"/>
    </source>
</evidence>
<dbReference type="Proteomes" id="UP000237347">
    <property type="component" value="Unassembled WGS sequence"/>
</dbReference>
<protein>
    <recommendedName>
        <fullName evidence="1">RNase H type-1 domain-containing protein</fullName>
    </recommendedName>
</protein>
<keyword evidence="3" id="KW-1185">Reference proteome</keyword>
<sequence>MPCKIHSPHSVELAEALACNRAVVFAQELCLTQVVFEGDSLRIVQAVNSQENKEPDGLKGECGG</sequence>
<dbReference type="Pfam" id="PF13456">
    <property type="entry name" value="RVT_3"/>
    <property type="match status" value="1"/>
</dbReference>
<dbReference type="GO" id="GO:0004523">
    <property type="term" value="F:RNA-DNA hybrid ribonuclease activity"/>
    <property type="evidence" value="ECO:0007669"/>
    <property type="project" value="InterPro"/>
</dbReference>
<dbReference type="EMBL" id="PKMF04000112">
    <property type="protein sequence ID" value="KAK7849532.1"/>
    <property type="molecule type" value="Genomic_DNA"/>
</dbReference>
<comment type="caution">
    <text evidence="2">The sequence shown here is derived from an EMBL/GenBank/DDBJ whole genome shotgun (WGS) entry which is preliminary data.</text>
</comment>
<organism evidence="2 3">
    <name type="scientific">Quercus suber</name>
    <name type="common">Cork oak</name>
    <dbReference type="NCBI Taxonomy" id="58331"/>
    <lineage>
        <taxon>Eukaryota</taxon>
        <taxon>Viridiplantae</taxon>
        <taxon>Streptophyta</taxon>
        <taxon>Embryophyta</taxon>
        <taxon>Tracheophyta</taxon>
        <taxon>Spermatophyta</taxon>
        <taxon>Magnoliopsida</taxon>
        <taxon>eudicotyledons</taxon>
        <taxon>Gunneridae</taxon>
        <taxon>Pentapetalae</taxon>
        <taxon>rosids</taxon>
        <taxon>fabids</taxon>
        <taxon>Fagales</taxon>
        <taxon>Fagaceae</taxon>
        <taxon>Quercus</taxon>
    </lineage>
</organism>
<proteinExistence type="predicted"/>
<dbReference type="AlphaFoldDB" id="A0AAW0LDT6"/>
<name>A0AAW0LDT6_QUESU</name>